<dbReference type="Gene3D" id="1.10.287.3510">
    <property type="match status" value="1"/>
</dbReference>
<evidence type="ECO:0000256" key="2">
    <source>
        <dbReference type="ARBA" id="ARBA00022692"/>
    </source>
</evidence>
<evidence type="ECO:0000256" key="1">
    <source>
        <dbReference type="ARBA" id="ARBA00004141"/>
    </source>
</evidence>
<evidence type="ECO:0000256" key="3">
    <source>
        <dbReference type="ARBA" id="ARBA00022989"/>
    </source>
</evidence>
<gene>
    <name evidence="6" type="ORF">A2934_03880</name>
</gene>
<comment type="caution">
    <text evidence="6">The sequence shown here is derived from an EMBL/GenBank/DDBJ whole genome shotgun (WGS) entry which is preliminary data.</text>
</comment>
<sequence>MFGLIFFGSIIFILGLYGVTTHKDVLRIFVSAEIMIAAANLLLAGFLIQGSAFSNPAESAIVMSQGFVFLFFVWLFTIANAVVGLPLFLLIKNRRQTQNTEDLNQLNG</sequence>
<comment type="subcellular location">
    <subcellularLocation>
        <location evidence="1">Membrane</location>
        <topology evidence="1">Multi-pass membrane protein</topology>
    </subcellularLocation>
</comment>
<accession>A0A1G2L8B0</accession>
<dbReference type="GO" id="GO:0016020">
    <property type="term" value="C:membrane"/>
    <property type="evidence" value="ECO:0007669"/>
    <property type="project" value="UniProtKB-SubCell"/>
</dbReference>
<organism evidence="6 7">
    <name type="scientific">Candidatus Sungbacteria bacterium RIFCSPLOWO2_01_FULL_47_10</name>
    <dbReference type="NCBI Taxonomy" id="1802276"/>
    <lineage>
        <taxon>Bacteria</taxon>
        <taxon>Candidatus Sungiibacteriota</taxon>
    </lineage>
</organism>
<feature type="transmembrane region" description="Helical" evidence="5">
    <location>
        <begin position="68"/>
        <end position="91"/>
    </location>
</feature>
<keyword evidence="4 5" id="KW-0472">Membrane</keyword>
<evidence type="ECO:0000256" key="5">
    <source>
        <dbReference type="SAM" id="Phobius"/>
    </source>
</evidence>
<reference evidence="6 7" key="1">
    <citation type="journal article" date="2016" name="Nat. Commun.">
        <title>Thousands of microbial genomes shed light on interconnected biogeochemical processes in an aquifer system.</title>
        <authorList>
            <person name="Anantharaman K."/>
            <person name="Brown C.T."/>
            <person name="Hug L.A."/>
            <person name="Sharon I."/>
            <person name="Castelle C.J."/>
            <person name="Probst A.J."/>
            <person name="Thomas B.C."/>
            <person name="Singh A."/>
            <person name="Wilkins M.J."/>
            <person name="Karaoz U."/>
            <person name="Brodie E.L."/>
            <person name="Williams K.H."/>
            <person name="Hubbard S.S."/>
            <person name="Banfield J.F."/>
        </authorList>
    </citation>
    <scope>NUCLEOTIDE SEQUENCE [LARGE SCALE GENOMIC DNA]</scope>
</reference>
<evidence type="ECO:0000313" key="7">
    <source>
        <dbReference type="Proteomes" id="UP000177982"/>
    </source>
</evidence>
<protein>
    <recommendedName>
        <fullName evidence="8">NADH-quinone oxidoreductase subunit K</fullName>
    </recommendedName>
</protein>
<dbReference type="Pfam" id="PF00420">
    <property type="entry name" value="Oxidored_q2"/>
    <property type="match status" value="1"/>
</dbReference>
<dbReference type="InterPro" id="IPR039428">
    <property type="entry name" value="NUOK/Mnh_C1-like"/>
</dbReference>
<proteinExistence type="predicted"/>
<keyword evidence="2 5" id="KW-0812">Transmembrane</keyword>
<evidence type="ECO:0000313" key="6">
    <source>
        <dbReference type="EMBL" id="OHA07895.1"/>
    </source>
</evidence>
<name>A0A1G2L8B0_9BACT</name>
<feature type="transmembrane region" description="Helical" evidence="5">
    <location>
        <begin position="28"/>
        <end position="48"/>
    </location>
</feature>
<keyword evidence="3 5" id="KW-1133">Transmembrane helix</keyword>
<evidence type="ECO:0000256" key="4">
    <source>
        <dbReference type="ARBA" id="ARBA00023136"/>
    </source>
</evidence>
<dbReference type="Proteomes" id="UP000177982">
    <property type="component" value="Unassembled WGS sequence"/>
</dbReference>
<dbReference type="EMBL" id="MHQO01000001">
    <property type="protein sequence ID" value="OHA07895.1"/>
    <property type="molecule type" value="Genomic_DNA"/>
</dbReference>
<dbReference type="AlphaFoldDB" id="A0A1G2L8B0"/>
<evidence type="ECO:0008006" key="8">
    <source>
        <dbReference type="Google" id="ProtNLM"/>
    </source>
</evidence>